<organism evidence="1 2">
    <name type="scientific">Polyplax serrata</name>
    <name type="common">Common mouse louse</name>
    <dbReference type="NCBI Taxonomy" id="468196"/>
    <lineage>
        <taxon>Eukaryota</taxon>
        <taxon>Metazoa</taxon>
        <taxon>Ecdysozoa</taxon>
        <taxon>Arthropoda</taxon>
        <taxon>Hexapoda</taxon>
        <taxon>Insecta</taxon>
        <taxon>Pterygota</taxon>
        <taxon>Neoptera</taxon>
        <taxon>Paraneoptera</taxon>
        <taxon>Psocodea</taxon>
        <taxon>Troctomorpha</taxon>
        <taxon>Phthiraptera</taxon>
        <taxon>Anoplura</taxon>
        <taxon>Polyplacidae</taxon>
        <taxon>Polyplax</taxon>
    </lineage>
</organism>
<comment type="caution">
    <text evidence="1">The sequence shown here is derived from an EMBL/GenBank/DDBJ whole genome shotgun (WGS) entry which is preliminary data.</text>
</comment>
<gene>
    <name evidence="1" type="ORF">RUM43_005103</name>
</gene>
<reference evidence="1 2" key="1">
    <citation type="submission" date="2023-10" db="EMBL/GenBank/DDBJ databases">
        <title>Genomes of two closely related lineages of the louse Polyplax serrata with different host specificities.</title>
        <authorList>
            <person name="Martinu J."/>
            <person name="Tarabai H."/>
            <person name="Stefka J."/>
            <person name="Hypsa V."/>
        </authorList>
    </citation>
    <scope>NUCLEOTIDE SEQUENCE [LARGE SCALE GENOMIC DNA]</scope>
    <source>
        <strain evidence="1">HR10_N</strain>
    </source>
</reference>
<accession>A0AAN8SBM0</accession>
<proteinExistence type="predicted"/>
<dbReference type="EMBL" id="JAWJWE010000002">
    <property type="protein sequence ID" value="KAK6643593.1"/>
    <property type="molecule type" value="Genomic_DNA"/>
</dbReference>
<dbReference type="AlphaFoldDB" id="A0AAN8SBM0"/>
<sequence>MNLESWVPVSQYQCQMIREYFHLVTNWISTGGKKRLLTLRLLPNPQQVQETWKVAFLPVPLALNDDGKSINVAVQCLSTDFSSQKGVKIDSGISRLREKRSDVADSKPPTRT</sequence>
<name>A0AAN8SBM0_POLSC</name>
<dbReference type="Proteomes" id="UP001372834">
    <property type="component" value="Unassembled WGS sequence"/>
</dbReference>
<evidence type="ECO:0000313" key="2">
    <source>
        <dbReference type="Proteomes" id="UP001372834"/>
    </source>
</evidence>
<protein>
    <submittedName>
        <fullName evidence="1">Uncharacterized protein</fullName>
    </submittedName>
</protein>
<evidence type="ECO:0000313" key="1">
    <source>
        <dbReference type="EMBL" id="KAK6643593.1"/>
    </source>
</evidence>